<accession>A0AAJ8K517</accession>
<organism evidence="1 2">
    <name type="scientific">Kwoniella bestiolae CBS 10118</name>
    <dbReference type="NCBI Taxonomy" id="1296100"/>
    <lineage>
        <taxon>Eukaryota</taxon>
        <taxon>Fungi</taxon>
        <taxon>Dikarya</taxon>
        <taxon>Basidiomycota</taxon>
        <taxon>Agaricomycotina</taxon>
        <taxon>Tremellomycetes</taxon>
        <taxon>Tremellales</taxon>
        <taxon>Cryptococcaceae</taxon>
        <taxon>Kwoniella</taxon>
    </lineage>
</organism>
<gene>
    <name evidence="1" type="ORF">I302_103147</name>
</gene>
<dbReference type="InterPro" id="IPR038955">
    <property type="entry name" value="PriA/CPL1_fungi"/>
</dbReference>
<reference evidence="1" key="2">
    <citation type="submission" date="2024-02" db="EMBL/GenBank/DDBJ databases">
        <title>Comparative genomics of Cryptococcus and Kwoniella reveals pathogenesis evolution and contrasting modes of karyotype evolution via chromosome fusion or intercentromeric recombination.</title>
        <authorList>
            <person name="Coelho M.A."/>
            <person name="David-Palma M."/>
            <person name="Shea T."/>
            <person name="Bowers K."/>
            <person name="McGinley-Smith S."/>
            <person name="Mohammad A.W."/>
            <person name="Gnirke A."/>
            <person name="Yurkov A.M."/>
            <person name="Nowrousian M."/>
            <person name="Sun S."/>
            <person name="Cuomo C.A."/>
            <person name="Heitman J."/>
        </authorList>
    </citation>
    <scope>NUCLEOTIDE SEQUENCE</scope>
    <source>
        <strain evidence="1">CBS 10118</strain>
    </source>
</reference>
<protein>
    <submittedName>
        <fullName evidence="1">Uncharacterized protein</fullName>
    </submittedName>
</protein>
<name>A0AAJ8K517_9TREE</name>
<sequence length="145" mass="15861">MAMPSETVLSTLCGIVMVPTLPDRHTDSRVATISSIPTHPLPSPCITDESYILPFPQTVLVDCDVGSYFIYRYDPIVSPSQAVRKRQKQQKILQIEEQGSLCPEGLEACPVSRDGAQSDYECIDTTLELESCGGCDFEESSNGVD</sequence>
<dbReference type="PANTHER" id="PTHR35192:SF2">
    <property type="entry name" value="APPLE DOMAIN-CONTAINING PROTEIN"/>
    <property type="match status" value="1"/>
</dbReference>
<evidence type="ECO:0000313" key="2">
    <source>
        <dbReference type="Proteomes" id="UP000092730"/>
    </source>
</evidence>
<dbReference type="RefSeq" id="XP_065725695.1">
    <property type="nucleotide sequence ID" value="XM_065869623.1"/>
</dbReference>
<proteinExistence type="predicted"/>
<evidence type="ECO:0000313" key="1">
    <source>
        <dbReference type="EMBL" id="WVW81156.1"/>
    </source>
</evidence>
<dbReference type="PANTHER" id="PTHR35192">
    <property type="entry name" value="PROTEIN, PUTATIVE-RELATED"/>
    <property type="match status" value="1"/>
</dbReference>
<keyword evidence="2" id="KW-1185">Reference proteome</keyword>
<dbReference type="Proteomes" id="UP000092730">
    <property type="component" value="Chromosome 2"/>
</dbReference>
<dbReference type="KEGG" id="kbi:30206244"/>
<reference evidence="1" key="1">
    <citation type="submission" date="2013-07" db="EMBL/GenBank/DDBJ databases">
        <authorList>
            <consortium name="The Broad Institute Genome Sequencing Platform"/>
            <person name="Cuomo C."/>
            <person name="Litvintseva A."/>
            <person name="Chen Y."/>
            <person name="Heitman J."/>
            <person name="Sun S."/>
            <person name="Springer D."/>
            <person name="Dromer F."/>
            <person name="Young S.K."/>
            <person name="Zeng Q."/>
            <person name="Gargeya S."/>
            <person name="Fitzgerald M."/>
            <person name="Abouelleil A."/>
            <person name="Alvarado L."/>
            <person name="Berlin A.M."/>
            <person name="Chapman S.B."/>
            <person name="Dewar J."/>
            <person name="Goldberg J."/>
            <person name="Griggs A."/>
            <person name="Gujja S."/>
            <person name="Hansen M."/>
            <person name="Howarth C."/>
            <person name="Imamovic A."/>
            <person name="Larimer J."/>
            <person name="McCowan C."/>
            <person name="Murphy C."/>
            <person name="Pearson M."/>
            <person name="Priest M."/>
            <person name="Roberts A."/>
            <person name="Saif S."/>
            <person name="Shea T."/>
            <person name="Sykes S."/>
            <person name="Wortman J."/>
            <person name="Nusbaum C."/>
            <person name="Birren B."/>
        </authorList>
    </citation>
    <scope>NUCLEOTIDE SEQUENCE</scope>
    <source>
        <strain evidence="1">CBS 10118</strain>
    </source>
</reference>
<dbReference type="AlphaFoldDB" id="A0AAJ8K517"/>
<dbReference type="EMBL" id="CP144542">
    <property type="protein sequence ID" value="WVW81156.1"/>
    <property type="molecule type" value="Genomic_DNA"/>
</dbReference>
<dbReference type="GeneID" id="30206244"/>